<reference evidence="2 3" key="1">
    <citation type="submission" date="2017-05" db="EMBL/GenBank/DDBJ databases">
        <title>Vagococcus spp. assemblies.</title>
        <authorList>
            <person name="Gulvik C.A."/>
        </authorList>
    </citation>
    <scope>NUCLEOTIDE SEQUENCE [LARGE SCALE GENOMIC DNA]</scope>
    <source>
        <strain evidence="2 3">NCFB 2777</strain>
    </source>
</reference>
<name>A0A429ZKG7_9ENTE</name>
<keyword evidence="3" id="KW-1185">Reference proteome</keyword>
<feature type="compositionally biased region" description="Basic and acidic residues" evidence="1">
    <location>
        <begin position="158"/>
        <end position="170"/>
    </location>
</feature>
<dbReference type="Proteomes" id="UP000287239">
    <property type="component" value="Unassembled WGS sequence"/>
</dbReference>
<evidence type="ECO:0000313" key="2">
    <source>
        <dbReference type="EMBL" id="RST94178.1"/>
    </source>
</evidence>
<protein>
    <submittedName>
        <fullName evidence="2">Uncharacterized protein</fullName>
    </submittedName>
</protein>
<evidence type="ECO:0000256" key="1">
    <source>
        <dbReference type="SAM" id="MobiDB-lite"/>
    </source>
</evidence>
<dbReference type="AlphaFoldDB" id="A0A429ZKG7"/>
<gene>
    <name evidence="2" type="ORF">CBF35_10715</name>
</gene>
<dbReference type="RefSeq" id="WP_126780982.1">
    <property type="nucleotide sequence ID" value="NZ_NGJU01000016.1"/>
</dbReference>
<accession>A0A429ZKG7</accession>
<dbReference type="GeneID" id="98568846"/>
<evidence type="ECO:0000313" key="3">
    <source>
        <dbReference type="Proteomes" id="UP000287239"/>
    </source>
</evidence>
<organism evidence="2 3">
    <name type="scientific">Vagococcus salmoninarum</name>
    <dbReference type="NCBI Taxonomy" id="2739"/>
    <lineage>
        <taxon>Bacteria</taxon>
        <taxon>Bacillati</taxon>
        <taxon>Bacillota</taxon>
        <taxon>Bacilli</taxon>
        <taxon>Lactobacillales</taxon>
        <taxon>Enterococcaceae</taxon>
        <taxon>Vagococcus</taxon>
    </lineage>
</organism>
<dbReference type="EMBL" id="NGJU01000016">
    <property type="protein sequence ID" value="RST94178.1"/>
    <property type="molecule type" value="Genomic_DNA"/>
</dbReference>
<sequence>MRKKIVYLSIATLLVAAVVSVSFLKRQKATNSKNNSESVMLAFTDKVASLSDSKNQDYLQENLTLGDIAKVTDEFERILIGKKLSLESLKNDDTLYQQWQTLTLVTDKLEDQLAVNSFFLASDYRDVTSQGATSKEYAEITKTKELLESTDHSTAASTEEKEQSKTEKDKQQLKNFAQLVAINGDKVNPYLIVQDDLTEKKIQPLVKQLSQKKPKDNWDKSILTLIKNAQTQLATIKEADTLVDELFTEDEQVMTGIATPQYTTALEAVEKIYNQTHQQRLMDKMILVAQGIGQELESKVYSYDALANKTDIIFTATQGNDKWWEGPLTFSVDVKNNSTKKISFNRSQLVIETKDMTFFYSQYSANDGTDTFIVEPGESFKINDLTFNIANEEAANDMRDSYLSYLVKDTLETTSNSQTIKGVTLATKEKETTLTTTSTSETTEVASSTVTEAQLKKARKFLANYGIDESYLTDGDLELLIIQSLSEQLKDEDFLRLVCDFLKIDYDQLIADQSSAQ</sequence>
<comment type="caution">
    <text evidence="2">The sequence shown here is derived from an EMBL/GenBank/DDBJ whole genome shotgun (WGS) entry which is preliminary data.</text>
</comment>
<feature type="region of interest" description="Disordered" evidence="1">
    <location>
        <begin position="148"/>
        <end position="170"/>
    </location>
</feature>
<proteinExistence type="predicted"/>